<name>A0A182Q4S8_9DIPT</name>
<dbReference type="AlphaFoldDB" id="A0A182Q4S8"/>
<sequence>MDLTEVPAQVVVRERRVVIERTVRRGGVLRVGGGREDELRIGGGKLVLCVLQERSVVGGAGGQMRVELYGRRIRRVRRTVRALVRGARERLVLVLCDIVVHVAQELDRLGEGGRFGGAGGGRLSMLPFISATITERNPCKTLPLPVTPGFSWRNAPGSSFMRRRFELEPDSDFWDSPSSPLMLYDWDATFSACCGDFIDSWSACICWLRHSCCWLCCCCCWLLPRERILGLSRPLLSDRCELYFAFSAALFRTMLSDCWFKTRLAT</sequence>
<dbReference type="EMBL" id="AXCN02001218">
    <property type="status" value="NOT_ANNOTATED_CDS"/>
    <property type="molecule type" value="Genomic_DNA"/>
</dbReference>
<evidence type="ECO:0000313" key="1">
    <source>
        <dbReference type="EnsemblMetazoa" id="AFAF003072-PA"/>
    </source>
</evidence>
<dbReference type="Proteomes" id="UP000075886">
    <property type="component" value="Unassembled WGS sequence"/>
</dbReference>
<accession>A0A182Q4S8</accession>
<proteinExistence type="predicted"/>
<protein>
    <submittedName>
        <fullName evidence="1">Uncharacterized protein</fullName>
    </submittedName>
</protein>
<dbReference type="VEuPathDB" id="VectorBase:AFAF003072"/>
<keyword evidence="2" id="KW-1185">Reference proteome</keyword>
<evidence type="ECO:0000313" key="2">
    <source>
        <dbReference type="Proteomes" id="UP000075886"/>
    </source>
</evidence>
<reference evidence="2" key="1">
    <citation type="submission" date="2014-01" db="EMBL/GenBank/DDBJ databases">
        <title>The Genome Sequence of Anopheles farauti FAR1 (V2).</title>
        <authorList>
            <consortium name="The Broad Institute Genomics Platform"/>
            <person name="Neafsey D.E."/>
            <person name="Besansky N."/>
            <person name="Howell P."/>
            <person name="Walton C."/>
            <person name="Young S.K."/>
            <person name="Zeng Q."/>
            <person name="Gargeya S."/>
            <person name="Fitzgerald M."/>
            <person name="Haas B."/>
            <person name="Abouelleil A."/>
            <person name="Allen A.W."/>
            <person name="Alvarado L."/>
            <person name="Arachchi H.M."/>
            <person name="Berlin A.M."/>
            <person name="Chapman S.B."/>
            <person name="Gainer-Dewar J."/>
            <person name="Goldberg J."/>
            <person name="Griggs A."/>
            <person name="Gujja S."/>
            <person name="Hansen M."/>
            <person name="Howarth C."/>
            <person name="Imamovic A."/>
            <person name="Ireland A."/>
            <person name="Larimer J."/>
            <person name="McCowan C."/>
            <person name="Murphy C."/>
            <person name="Pearson M."/>
            <person name="Poon T.W."/>
            <person name="Priest M."/>
            <person name="Roberts A."/>
            <person name="Saif S."/>
            <person name="Shea T."/>
            <person name="Sisk P."/>
            <person name="Sykes S."/>
            <person name="Wortman J."/>
            <person name="Nusbaum C."/>
            <person name="Birren B."/>
        </authorList>
    </citation>
    <scope>NUCLEOTIDE SEQUENCE [LARGE SCALE GENOMIC DNA]</scope>
    <source>
        <strain evidence="2">FAR1</strain>
    </source>
</reference>
<organism evidence="1 2">
    <name type="scientific">Anopheles farauti</name>
    <dbReference type="NCBI Taxonomy" id="69004"/>
    <lineage>
        <taxon>Eukaryota</taxon>
        <taxon>Metazoa</taxon>
        <taxon>Ecdysozoa</taxon>
        <taxon>Arthropoda</taxon>
        <taxon>Hexapoda</taxon>
        <taxon>Insecta</taxon>
        <taxon>Pterygota</taxon>
        <taxon>Neoptera</taxon>
        <taxon>Endopterygota</taxon>
        <taxon>Diptera</taxon>
        <taxon>Nematocera</taxon>
        <taxon>Culicoidea</taxon>
        <taxon>Culicidae</taxon>
        <taxon>Anophelinae</taxon>
        <taxon>Anopheles</taxon>
    </lineage>
</organism>
<reference evidence="1" key="2">
    <citation type="submission" date="2020-05" db="UniProtKB">
        <authorList>
            <consortium name="EnsemblMetazoa"/>
        </authorList>
    </citation>
    <scope>IDENTIFICATION</scope>
    <source>
        <strain evidence="1">FAR1</strain>
    </source>
</reference>
<dbReference type="EnsemblMetazoa" id="AFAF003072-RA">
    <property type="protein sequence ID" value="AFAF003072-PA"/>
    <property type="gene ID" value="AFAF003072"/>
</dbReference>